<dbReference type="PANTHER" id="PTHR34406:SF1">
    <property type="entry name" value="PROTEIN YCEI"/>
    <property type="match status" value="1"/>
</dbReference>
<name>A0A1H4C5S9_9FLAO</name>
<dbReference type="PANTHER" id="PTHR34406">
    <property type="entry name" value="PROTEIN YCEI"/>
    <property type="match status" value="1"/>
</dbReference>
<evidence type="ECO:0000259" key="1">
    <source>
        <dbReference type="SMART" id="SM00867"/>
    </source>
</evidence>
<dbReference type="SUPFAM" id="SSF101874">
    <property type="entry name" value="YceI-like"/>
    <property type="match status" value="1"/>
</dbReference>
<accession>A0A1H4C5S9</accession>
<dbReference type="InterPro" id="IPR036761">
    <property type="entry name" value="TTHA0802/YceI-like_sf"/>
</dbReference>
<dbReference type="STRING" id="908615.SAMN05421540_10759"/>
<keyword evidence="3" id="KW-1185">Reference proteome</keyword>
<feature type="domain" description="Lipid/polyisoprenoid-binding YceI-like" evidence="1">
    <location>
        <begin position="43"/>
        <end position="221"/>
    </location>
</feature>
<gene>
    <name evidence="2" type="ORF">SAMN05421540_10759</name>
</gene>
<evidence type="ECO:0000313" key="2">
    <source>
        <dbReference type="EMBL" id="SEA55741.1"/>
    </source>
</evidence>
<dbReference type="RefSeq" id="WP_093244423.1">
    <property type="nucleotide sequence ID" value="NZ_FNQF01000007.1"/>
</dbReference>
<dbReference type="Pfam" id="PF04264">
    <property type="entry name" value="YceI"/>
    <property type="match status" value="1"/>
</dbReference>
<organism evidence="2 3">
    <name type="scientific">Psychroflexus halocasei</name>
    <dbReference type="NCBI Taxonomy" id="908615"/>
    <lineage>
        <taxon>Bacteria</taxon>
        <taxon>Pseudomonadati</taxon>
        <taxon>Bacteroidota</taxon>
        <taxon>Flavobacteriia</taxon>
        <taxon>Flavobacteriales</taxon>
        <taxon>Flavobacteriaceae</taxon>
        <taxon>Psychroflexus</taxon>
    </lineage>
</organism>
<dbReference type="PROSITE" id="PS51257">
    <property type="entry name" value="PROKAR_LIPOPROTEIN"/>
    <property type="match status" value="1"/>
</dbReference>
<reference evidence="2 3" key="1">
    <citation type="submission" date="2016-10" db="EMBL/GenBank/DDBJ databases">
        <authorList>
            <person name="de Groot N.N."/>
        </authorList>
    </citation>
    <scope>NUCLEOTIDE SEQUENCE [LARGE SCALE GENOMIC DNA]</scope>
    <source>
        <strain evidence="2 3">DSM 23581</strain>
    </source>
</reference>
<evidence type="ECO:0000313" key="3">
    <source>
        <dbReference type="Proteomes" id="UP000198820"/>
    </source>
</evidence>
<dbReference type="EMBL" id="FNQF01000007">
    <property type="protein sequence ID" value="SEA55741.1"/>
    <property type="molecule type" value="Genomic_DNA"/>
</dbReference>
<sequence>MKRLRLPIYALAFGLILTSCQNTETTKTSEKTEVAEKSEKATIYTLNTSDSHIEWEGAKPAGKHYGKLSFKEGEISVNGKTLEAGNFKIDMASITVEDLEGDDKNDLEMHLKGTAEGKEDHFFDIKNHPTANFEITKVSKTESGHKINGNLTIKGVTKNISFPADLSFGNDEKTLKLATNEEVVIDRTEWGINFMSKSIMDDVKDKFINDEIKIKFVLKAEK</sequence>
<protein>
    <submittedName>
        <fullName evidence="2">Polyisoprenoid-binding protein YceI</fullName>
    </submittedName>
</protein>
<dbReference type="Proteomes" id="UP000198820">
    <property type="component" value="Unassembled WGS sequence"/>
</dbReference>
<dbReference type="InterPro" id="IPR007372">
    <property type="entry name" value="Lipid/polyisoprenoid-bd_YceI"/>
</dbReference>
<dbReference type="Gene3D" id="2.40.128.110">
    <property type="entry name" value="Lipid/polyisoprenoid-binding, YceI-like"/>
    <property type="match status" value="1"/>
</dbReference>
<dbReference type="SMART" id="SM00867">
    <property type="entry name" value="YceI"/>
    <property type="match status" value="1"/>
</dbReference>
<proteinExistence type="predicted"/>
<dbReference type="AlphaFoldDB" id="A0A1H4C5S9"/>